<protein>
    <submittedName>
        <fullName evidence="1">Gm19345 protein</fullName>
    </submittedName>
</protein>
<dbReference type="Proteomes" id="UP001152836">
    <property type="component" value="Unassembled WGS sequence"/>
</dbReference>
<dbReference type="AlphaFoldDB" id="A0AAV0A822"/>
<name>A0AAV0A822_PHORO</name>
<comment type="caution">
    <text evidence="1">The sequence shown here is derived from an EMBL/GenBank/DDBJ whole genome shotgun (WGS) entry which is preliminary data.</text>
</comment>
<proteinExistence type="predicted"/>
<organism evidence="1 2">
    <name type="scientific">Phodopus roborovskii</name>
    <name type="common">Roborovski's desert hamster</name>
    <name type="synonym">Cricetulus roborovskii</name>
    <dbReference type="NCBI Taxonomy" id="109678"/>
    <lineage>
        <taxon>Eukaryota</taxon>
        <taxon>Metazoa</taxon>
        <taxon>Chordata</taxon>
        <taxon>Craniata</taxon>
        <taxon>Vertebrata</taxon>
        <taxon>Euteleostomi</taxon>
        <taxon>Mammalia</taxon>
        <taxon>Eutheria</taxon>
        <taxon>Euarchontoglires</taxon>
        <taxon>Glires</taxon>
        <taxon>Rodentia</taxon>
        <taxon>Myomorpha</taxon>
        <taxon>Muroidea</taxon>
        <taxon>Cricetidae</taxon>
        <taxon>Cricetinae</taxon>
        <taxon>Phodopus</taxon>
    </lineage>
</organism>
<evidence type="ECO:0000313" key="2">
    <source>
        <dbReference type="Proteomes" id="UP001152836"/>
    </source>
</evidence>
<keyword evidence="2" id="KW-1185">Reference proteome</keyword>
<accession>A0AAV0A822</accession>
<gene>
    <name evidence="1" type="primary">Gm19345</name>
    <name evidence="1" type="ORF">PHOROB_LOCUS16528</name>
</gene>
<dbReference type="EMBL" id="CALSGD010001620">
    <property type="protein sequence ID" value="CAH7386699.1"/>
    <property type="molecule type" value="Genomic_DNA"/>
</dbReference>
<evidence type="ECO:0000313" key="1">
    <source>
        <dbReference type="EMBL" id="CAH7386699.1"/>
    </source>
</evidence>
<sequence length="152" mass="16640">MLLLRCRGDQGWSTCHRIPGSLEASSLGGVALGTPGTYLQTLDTPHVVPEVIWSTLSPDKDSPGAVYQLGYYMEGHGPWRPTLPPHKKGTQSNLKAEDVSHHLFPILLAVVTVDSFSVGCGCRLPPPEDSQYTVKFRGSLRLTLTGFRTSHW</sequence>
<reference evidence="1" key="1">
    <citation type="submission" date="2022-06" db="EMBL/GenBank/DDBJ databases">
        <authorList>
            <person name="Andreotti S."/>
            <person name="Wyler E."/>
        </authorList>
    </citation>
    <scope>NUCLEOTIDE SEQUENCE</scope>
</reference>